<organism evidence="9 10">
    <name type="scientific">Salmonella enterica subsp. enterica serovar Rubislaw str. A4-653</name>
    <dbReference type="NCBI Taxonomy" id="913081"/>
    <lineage>
        <taxon>Bacteria</taxon>
        <taxon>Pseudomonadati</taxon>
        <taxon>Pseudomonadota</taxon>
        <taxon>Gammaproteobacteria</taxon>
        <taxon>Enterobacterales</taxon>
        <taxon>Enterobacteriaceae</taxon>
        <taxon>Salmonella</taxon>
    </lineage>
</organism>
<evidence type="ECO:0000256" key="5">
    <source>
        <dbReference type="ARBA" id="ARBA00022989"/>
    </source>
</evidence>
<keyword evidence="4" id="KW-0813">Transport</keyword>
<evidence type="ECO:0000313" key="9">
    <source>
        <dbReference type="EMBL" id="EHC89883.1"/>
    </source>
</evidence>
<evidence type="ECO:0000256" key="2">
    <source>
        <dbReference type="ARBA" id="ARBA00022475"/>
    </source>
</evidence>
<dbReference type="GO" id="GO:0005886">
    <property type="term" value="C:plasma membrane"/>
    <property type="evidence" value="ECO:0007669"/>
    <property type="project" value="UniProtKB-SubCell"/>
</dbReference>
<name>G5QI61_SALRU</name>
<proteinExistence type="predicted"/>
<accession>G5QI61</accession>
<dbReference type="Proteomes" id="UP000004903">
    <property type="component" value="Unassembled WGS sequence"/>
</dbReference>
<dbReference type="GO" id="GO:0006457">
    <property type="term" value="P:protein folding"/>
    <property type="evidence" value="ECO:0007669"/>
    <property type="project" value="InterPro"/>
</dbReference>
<dbReference type="PATRIC" id="fig|913081.3.peg.1737"/>
<comment type="subcellular location">
    <subcellularLocation>
        <location evidence="1">Cell membrane</location>
        <topology evidence="1">Multi-pass membrane protein</topology>
    </subcellularLocation>
</comment>
<reference evidence="9 10" key="1">
    <citation type="journal article" date="2011" name="BMC Genomics">
        <title>Genome sequencing reveals diversification of virulence factor content and possible host adaptation in distinct subpopulations of Salmonella enterica.</title>
        <authorList>
            <person name="den Bakker H.C."/>
            <person name="Moreno Switt A.I."/>
            <person name="Govoni G."/>
            <person name="Cummings C.A."/>
            <person name="Ranieri M.L."/>
            <person name="Degoricija L."/>
            <person name="Hoelzer K."/>
            <person name="Rodriguez-Rivera L.D."/>
            <person name="Brown S."/>
            <person name="Bolchacova E."/>
            <person name="Furtado M.R."/>
            <person name="Wiedmann M."/>
        </authorList>
    </citation>
    <scope>NUCLEOTIDE SEQUENCE [LARGE SCALE GENOMIC DNA]</scope>
    <source>
        <strain evidence="9 10">A4-653</strain>
    </source>
</reference>
<protein>
    <submittedName>
        <fullName evidence="9">Thiol-disulfide oxidoreductase DsbB</fullName>
    </submittedName>
</protein>
<dbReference type="InterPro" id="IPR050183">
    <property type="entry name" value="DsbB"/>
</dbReference>
<evidence type="ECO:0000256" key="8">
    <source>
        <dbReference type="SAM" id="Phobius"/>
    </source>
</evidence>
<dbReference type="PANTHER" id="PTHR36570">
    <property type="entry name" value="DISULFIDE BOND FORMATION PROTEIN B"/>
    <property type="match status" value="1"/>
</dbReference>
<dbReference type="EMBL" id="AFCT01000840">
    <property type="protein sequence ID" value="EHC89883.1"/>
    <property type="molecule type" value="Genomic_DNA"/>
</dbReference>
<dbReference type="AlphaFoldDB" id="G5QI61"/>
<evidence type="ECO:0000313" key="10">
    <source>
        <dbReference type="Proteomes" id="UP000004903"/>
    </source>
</evidence>
<keyword evidence="6 8" id="KW-0472">Membrane</keyword>
<evidence type="ECO:0000256" key="7">
    <source>
        <dbReference type="ARBA" id="ARBA00023284"/>
    </source>
</evidence>
<keyword evidence="2" id="KW-1003">Cell membrane</keyword>
<dbReference type="Gene3D" id="1.20.1550.10">
    <property type="entry name" value="DsbB-like"/>
    <property type="match status" value="1"/>
</dbReference>
<keyword evidence="4" id="KW-0249">Electron transport</keyword>
<dbReference type="InterPro" id="IPR023380">
    <property type="entry name" value="DsbB-like_sf"/>
</dbReference>
<evidence type="ECO:0000256" key="4">
    <source>
        <dbReference type="ARBA" id="ARBA00022982"/>
    </source>
</evidence>
<evidence type="ECO:0000256" key="6">
    <source>
        <dbReference type="ARBA" id="ARBA00023136"/>
    </source>
</evidence>
<gene>
    <name evidence="9" type="ORF">LTSERUB_2202</name>
</gene>
<evidence type="ECO:0000256" key="1">
    <source>
        <dbReference type="ARBA" id="ARBA00004651"/>
    </source>
</evidence>
<keyword evidence="5 8" id="KW-1133">Transmembrane helix</keyword>
<comment type="caution">
    <text evidence="9">The sequence shown here is derived from an EMBL/GenBank/DDBJ whole genome shotgun (WGS) entry which is preliminary data.</text>
</comment>
<evidence type="ECO:0000256" key="3">
    <source>
        <dbReference type="ARBA" id="ARBA00022692"/>
    </source>
</evidence>
<feature type="transmembrane region" description="Helical" evidence="8">
    <location>
        <begin position="33"/>
        <end position="52"/>
    </location>
</feature>
<dbReference type="Pfam" id="PF02600">
    <property type="entry name" value="DsbB"/>
    <property type="match status" value="1"/>
</dbReference>
<dbReference type="SUPFAM" id="SSF158442">
    <property type="entry name" value="DsbB-like"/>
    <property type="match status" value="1"/>
</dbReference>
<keyword evidence="3 8" id="KW-0812">Transmembrane</keyword>
<dbReference type="GO" id="GO:0015035">
    <property type="term" value="F:protein-disulfide reductase activity"/>
    <property type="evidence" value="ECO:0007669"/>
    <property type="project" value="InterPro"/>
</dbReference>
<sequence>MAFTALALEMVALWFQHVMLLKPCVLCIYERCALFGVMGAGLIGAIAILGVLP</sequence>
<dbReference type="PANTHER" id="PTHR36570:SF2">
    <property type="entry name" value="DISULFIDE BOND FORMATION PROTEIN B"/>
    <property type="match status" value="1"/>
</dbReference>
<keyword evidence="7" id="KW-0676">Redox-active center</keyword>
<dbReference type="InterPro" id="IPR003752">
    <property type="entry name" value="DiS_bond_form_DsbB/BdbC"/>
</dbReference>